<dbReference type="SUPFAM" id="SSF51011">
    <property type="entry name" value="Glycosyl hydrolase domain"/>
    <property type="match status" value="1"/>
</dbReference>
<gene>
    <name evidence="9" type="ORF">CCAP1982_LOCUS703</name>
</gene>
<dbReference type="PANTHER" id="PTHR43053">
    <property type="entry name" value="GLYCOSIDASE FAMILY 31"/>
    <property type="match status" value="1"/>
</dbReference>
<reference evidence="9" key="1">
    <citation type="submission" date="2020-11" db="EMBL/GenBank/DDBJ databases">
        <authorList>
            <person name="Whitehead M."/>
        </authorList>
    </citation>
    <scope>NUCLEOTIDE SEQUENCE</scope>
    <source>
        <strain evidence="9">EGII</strain>
    </source>
</reference>
<dbReference type="InterPro" id="IPR048395">
    <property type="entry name" value="Glyco_hydro_31_C"/>
</dbReference>
<dbReference type="InterPro" id="IPR013780">
    <property type="entry name" value="Glyco_hydro_b"/>
</dbReference>
<dbReference type="InterPro" id="IPR000322">
    <property type="entry name" value="Glyco_hydro_31_TIM"/>
</dbReference>
<dbReference type="InterPro" id="IPR017853">
    <property type="entry name" value="GH"/>
</dbReference>
<keyword evidence="2 6" id="KW-0732">Signal</keyword>
<evidence type="ECO:0000256" key="5">
    <source>
        <dbReference type="RuleBase" id="RU361185"/>
    </source>
</evidence>
<evidence type="ECO:0000256" key="3">
    <source>
        <dbReference type="ARBA" id="ARBA00022801"/>
    </source>
</evidence>
<keyword evidence="4 5" id="KW-0326">Glycosidase</keyword>
<feature type="chain" id="PRO_5032627388" evidence="6">
    <location>
        <begin position="26"/>
        <end position="649"/>
    </location>
</feature>
<dbReference type="GO" id="GO:0004553">
    <property type="term" value="F:hydrolase activity, hydrolyzing O-glycosyl compounds"/>
    <property type="evidence" value="ECO:0007669"/>
    <property type="project" value="InterPro"/>
</dbReference>
<dbReference type="InterPro" id="IPR050985">
    <property type="entry name" value="Alpha-glycosidase_related"/>
</dbReference>
<dbReference type="AlphaFoldDB" id="A0A811TYI0"/>
<keyword evidence="3 5" id="KW-0378">Hydrolase</keyword>
<name>A0A811TYI0_CERCA</name>
<dbReference type="PANTHER" id="PTHR43053:SF4">
    <property type="entry name" value="MYOGENESIS-REGULATING GLYCOSIDASE"/>
    <property type="match status" value="1"/>
</dbReference>
<dbReference type="Pfam" id="PF01055">
    <property type="entry name" value="Glyco_hydro_31_2nd"/>
    <property type="match status" value="2"/>
</dbReference>
<dbReference type="GO" id="GO:0005975">
    <property type="term" value="P:carbohydrate metabolic process"/>
    <property type="evidence" value="ECO:0007669"/>
    <property type="project" value="InterPro"/>
</dbReference>
<evidence type="ECO:0000313" key="10">
    <source>
        <dbReference type="Proteomes" id="UP000606786"/>
    </source>
</evidence>
<feature type="domain" description="Glycoside hydrolase family 31 TIM barrel" evidence="7">
    <location>
        <begin position="470"/>
        <end position="551"/>
    </location>
</feature>
<protein>
    <submittedName>
        <fullName evidence="9">(Mediterranean fruit fly) hypothetical protein</fullName>
    </submittedName>
</protein>
<feature type="domain" description="Glycoside hydrolase family 31 TIM barrel" evidence="7">
    <location>
        <begin position="256"/>
        <end position="409"/>
    </location>
</feature>
<evidence type="ECO:0000259" key="8">
    <source>
        <dbReference type="Pfam" id="PF21365"/>
    </source>
</evidence>
<sequence length="649" mass="74303">MGIAKLLFASAFVTLCLNSLPASSCQSVEQRFKFPNSDVYLRTGRSTQFHYQVMKGSKILKTITLENAFSDAKLELLDSGSYALKTPDTTITFDLIANNDNVVHVRVSRTVPTGSQPMDCFDLDIPNTHWYGGPEFKDHYWPVEKQTLTNFSYVTKEFENMGVAERYWLNSKGEFYYVEDATPLFIEQNSPGYENKLCFSALSALPFNTRAEKVTFVYHVGVARNAKDAHMYAVKKFLSHPVEHPDERMVAQPIWSTWALYKRDINESVIRAFADEIVNKGFKNSQIEIDDDWEDCYGALTFRQSKFPDMKKLTDDLKAKGFRVTLWIHPFINKNCEPTYTDALNKGYLILDHNGNPDTQWWNSGTNEAAYVDFTKPEVRTWFSDRLKKIQEEGGIDSFKFDAGETSWMPDDPVLQGDLSLSPTQMTRDYVRTVGAFGPLVEVRAAQNTQDIPIFVRIVDKDSEWGWNNGLITLITTMLQMNMNGYPFVLPDMIGGNGYDDKPPTKELFLRWLQANVFMPSLQFSYVPWNFDDETIEISKKFVQMHEDFAPEIIKRFKLATETGEPVNPPLWWVDPSDQVAQSVYDQFLLGDDIIAAPVVQEGAVVRDVYLPKGEWKDGNTNEVHEGPKWLMAYKAPLDVLPHFLRVQN</sequence>
<feature type="signal peptide" evidence="6">
    <location>
        <begin position="1"/>
        <end position="25"/>
    </location>
</feature>
<dbReference type="Gene3D" id="3.20.20.80">
    <property type="entry name" value="Glycosidases"/>
    <property type="match status" value="1"/>
</dbReference>
<comment type="caution">
    <text evidence="9">The sequence shown here is derived from an EMBL/GenBank/DDBJ whole genome shotgun (WGS) entry which is preliminary data.</text>
</comment>
<evidence type="ECO:0000256" key="2">
    <source>
        <dbReference type="ARBA" id="ARBA00022729"/>
    </source>
</evidence>
<dbReference type="Pfam" id="PF21365">
    <property type="entry name" value="Glyco_hydro_31_3rd"/>
    <property type="match status" value="1"/>
</dbReference>
<dbReference type="Proteomes" id="UP000606786">
    <property type="component" value="Unassembled WGS sequence"/>
</dbReference>
<accession>A0A811TYI0</accession>
<dbReference type="Gene3D" id="2.60.40.1180">
    <property type="entry name" value="Golgi alpha-mannosidase II"/>
    <property type="match status" value="1"/>
</dbReference>
<keyword evidence="10" id="KW-1185">Reference proteome</keyword>
<dbReference type="OrthoDB" id="10070917at2759"/>
<evidence type="ECO:0000313" key="9">
    <source>
        <dbReference type="EMBL" id="CAD6991799.1"/>
    </source>
</evidence>
<comment type="similarity">
    <text evidence="1 5">Belongs to the glycosyl hydrolase 31 family.</text>
</comment>
<proteinExistence type="inferred from homology"/>
<evidence type="ECO:0000256" key="6">
    <source>
        <dbReference type="SAM" id="SignalP"/>
    </source>
</evidence>
<dbReference type="CDD" id="cd06592">
    <property type="entry name" value="GH31_NET37"/>
    <property type="match status" value="1"/>
</dbReference>
<dbReference type="SUPFAM" id="SSF51445">
    <property type="entry name" value="(Trans)glycosidases"/>
    <property type="match status" value="1"/>
</dbReference>
<organism evidence="9 10">
    <name type="scientific">Ceratitis capitata</name>
    <name type="common">Mediterranean fruit fly</name>
    <name type="synonym">Tephritis capitata</name>
    <dbReference type="NCBI Taxonomy" id="7213"/>
    <lineage>
        <taxon>Eukaryota</taxon>
        <taxon>Metazoa</taxon>
        <taxon>Ecdysozoa</taxon>
        <taxon>Arthropoda</taxon>
        <taxon>Hexapoda</taxon>
        <taxon>Insecta</taxon>
        <taxon>Pterygota</taxon>
        <taxon>Neoptera</taxon>
        <taxon>Endopterygota</taxon>
        <taxon>Diptera</taxon>
        <taxon>Brachycera</taxon>
        <taxon>Muscomorpha</taxon>
        <taxon>Tephritoidea</taxon>
        <taxon>Tephritidae</taxon>
        <taxon>Ceratitis</taxon>
        <taxon>Ceratitis</taxon>
    </lineage>
</organism>
<dbReference type="EMBL" id="CAJHJT010000001">
    <property type="protein sequence ID" value="CAD6991799.1"/>
    <property type="molecule type" value="Genomic_DNA"/>
</dbReference>
<evidence type="ECO:0000256" key="1">
    <source>
        <dbReference type="ARBA" id="ARBA00007806"/>
    </source>
</evidence>
<evidence type="ECO:0000259" key="7">
    <source>
        <dbReference type="Pfam" id="PF01055"/>
    </source>
</evidence>
<evidence type="ECO:0000256" key="4">
    <source>
        <dbReference type="ARBA" id="ARBA00023295"/>
    </source>
</evidence>
<feature type="domain" description="Glycosyl hydrolase family 31 C-terminal" evidence="8">
    <location>
        <begin position="564"/>
        <end position="646"/>
    </location>
</feature>